<keyword evidence="3" id="KW-1185">Reference proteome</keyword>
<evidence type="ECO:0000313" key="3">
    <source>
        <dbReference type="Proteomes" id="UP000501408"/>
    </source>
</evidence>
<gene>
    <name evidence="2" type="ORF">HBA18_09105</name>
</gene>
<dbReference type="Proteomes" id="UP000501408">
    <property type="component" value="Chromosome 1"/>
</dbReference>
<sequence>MTHDHVKFFLNYGYFPREFNQTIHFNCIDEDFSERSRKDLSKVAAELFLESISKLYKSNERHLVPLSGGFDSRVILSALMRFTEAKNIYAYSYGAKGTLDYEIGRKLAQKIGVNHLSFDMQSYQFDIEDLLYNSNAIKQQTVLFHNPPLSIIDSLFENFHCWSGIIGDVVAGSAFSYNSSKNQSGAILKYLDTKKYAIDAEPSSNESLKNFISNSILSGNTNLTLDEKLVLTERYENFYKPIICSGNMVFNKPFVNSKFSDFMFNLPVTLRENCKLYYEFIKFFDPELYAFPVKKMLGLSMEASQLAFHYHKSKIRIKKKIGMDKIRLDTNYFDFNYKYFNESKFERLVNDQIYDLNQRGIIDYIDLDSVIEQFAAGKVSVETIKTLVSLEVHLKNGLTLDSGIDGGLC</sequence>
<evidence type="ECO:0000313" key="2">
    <source>
        <dbReference type="EMBL" id="QIR06509.1"/>
    </source>
</evidence>
<name>A0ABX6K4N4_SALCS</name>
<dbReference type="EMBL" id="CP050266">
    <property type="protein sequence ID" value="QIR06509.1"/>
    <property type="molecule type" value="Genomic_DNA"/>
</dbReference>
<protein>
    <recommendedName>
        <fullName evidence="4">Asparagine synthase</fullName>
    </recommendedName>
</protein>
<dbReference type="SUPFAM" id="SSF52402">
    <property type="entry name" value="Adenine nucleotide alpha hydrolases-like"/>
    <property type="match status" value="1"/>
</dbReference>
<keyword evidence="1" id="KW-0671">Queuosine biosynthesis</keyword>
<dbReference type="Pfam" id="PF06508">
    <property type="entry name" value="QueC"/>
    <property type="match status" value="1"/>
</dbReference>
<reference evidence="2 3" key="1">
    <citation type="submission" date="2020-03" db="EMBL/GenBank/DDBJ databases">
        <title>Genome mining reveals the biosynthetic pathways of PHA and ectoines of the halophilic strain Salinivibrio costicola M318 isolated from fermented shrimp paste.</title>
        <authorList>
            <person name="Doan T.V."/>
            <person name="Tran L.T."/>
            <person name="Trieu T.A."/>
            <person name="Nguyen Q.V."/>
            <person name="Quach T.N."/>
            <person name="Phi T.Q."/>
            <person name="Kumar S."/>
        </authorList>
    </citation>
    <scope>NUCLEOTIDE SEQUENCE [LARGE SCALE GENOMIC DNA]</scope>
    <source>
        <strain evidence="2 3">M318</strain>
    </source>
</reference>
<dbReference type="InterPro" id="IPR014729">
    <property type="entry name" value="Rossmann-like_a/b/a_fold"/>
</dbReference>
<evidence type="ECO:0008006" key="4">
    <source>
        <dbReference type="Google" id="ProtNLM"/>
    </source>
</evidence>
<dbReference type="InterPro" id="IPR018317">
    <property type="entry name" value="QueC"/>
</dbReference>
<proteinExistence type="predicted"/>
<dbReference type="RefSeq" id="WP_167314636.1">
    <property type="nucleotide sequence ID" value="NZ_CP050266.1"/>
</dbReference>
<evidence type="ECO:0000256" key="1">
    <source>
        <dbReference type="ARBA" id="ARBA00022785"/>
    </source>
</evidence>
<organism evidence="2 3">
    <name type="scientific">Salinivibrio costicola</name>
    <name type="common">Vibrio costicola</name>
    <dbReference type="NCBI Taxonomy" id="51367"/>
    <lineage>
        <taxon>Bacteria</taxon>
        <taxon>Pseudomonadati</taxon>
        <taxon>Pseudomonadota</taxon>
        <taxon>Gammaproteobacteria</taxon>
        <taxon>Vibrionales</taxon>
        <taxon>Vibrionaceae</taxon>
        <taxon>Salinivibrio</taxon>
    </lineage>
</organism>
<dbReference type="Gene3D" id="3.40.50.620">
    <property type="entry name" value="HUPs"/>
    <property type="match status" value="1"/>
</dbReference>
<accession>A0ABX6K4N4</accession>